<reference evidence="2 3" key="1">
    <citation type="journal article" date="2019" name="Nat. Med.">
        <title>A library of human gut bacterial isolates paired with longitudinal multiomics data enables mechanistic microbiome research.</title>
        <authorList>
            <person name="Poyet M."/>
            <person name="Groussin M."/>
            <person name="Gibbons S.M."/>
            <person name="Avila-Pacheco J."/>
            <person name="Jiang X."/>
            <person name="Kearney S.M."/>
            <person name="Perrotta A.R."/>
            <person name="Berdy B."/>
            <person name="Zhao S."/>
            <person name="Lieberman T.D."/>
            <person name="Swanson P.K."/>
            <person name="Smith M."/>
            <person name="Roesemann S."/>
            <person name="Alexander J.E."/>
            <person name="Rich S.A."/>
            <person name="Livny J."/>
            <person name="Vlamakis H."/>
            <person name="Clish C."/>
            <person name="Bullock K."/>
            <person name="Deik A."/>
            <person name="Scott J."/>
            <person name="Pierce K.A."/>
            <person name="Xavier R.J."/>
            <person name="Alm E.J."/>
        </authorList>
    </citation>
    <scope>NUCLEOTIDE SEQUENCE [LARGE SCALE GENOMIC DNA]</scope>
    <source>
        <strain evidence="2 3">BIOML-A2</strain>
    </source>
</reference>
<dbReference type="RefSeq" id="WP_009598547.1">
    <property type="nucleotide sequence ID" value="NZ_DAWAIK010000182.1"/>
</dbReference>
<feature type="chain" id="PRO_5022842249" evidence="1">
    <location>
        <begin position="25"/>
        <end position="184"/>
    </location>
</feature>
<feature type="signal peptide" evidence="1">
    <location>
        <begin position="1"/>
        <end position="24"/>
    </location>
</feature>
<keyword evidence="1" id="KW-0732">Signal</keyword>
<dbReference type="Pfam" id="PF12099">
    <property type="entry name" value="DUF3575"/>
    <property type="match status" value="1"/>
</dbReference>
<dbReference type="EMBL" id="VVXK01000029">
    <property type="protein sequence ID" value="KAA2365952.1"/>
    <property type="molecule type" value="Genomic_DNA"/>
</dbReference>
<organism evidence="2 3">
    <name type="scientific">Alistipes shahii</name>
    <dbReference type="NCBI Taxonomy" id="328814"/>
    <lineage>
        <taxon>Bacteria</taxon>
        <taxon>Pseudomonadati</taxon>
        <taxon>Bacteroidota</taxon>
        <taxon>Bacteroidia</taxon>
        <taxon>Bacteroidales</taxon>
        <taxon>Rikenellaceae</taxon>
        <taxon>Alistipes</taxon>
    </lineage>
</organism>
<dbReference type="InterPro" id="IPR021958">
    <property type="entry name" value="DUF3575"/>
</dbReference>
<dbReference type="AlphaFoldDB" id="A0A5B3FYI1"/>
<name>A0A5B3FYI1_9BACT</name>
<protein>
    <submittedName>
        <fullName evidence="2">DUF3575 domain-containing protein</fullName>
    </submittedName>
</protein>
<evidence type="ECO:0000313" key="2">
    <source>
        <dbReference type="EMBL" id="KAA2365952.1"/>
    </source>
</evidence>
<gene>
    <name evidence="2" type="ORF">F2Y13_14130</name>
</gene>
<dbReference type="Proteomes" id="UP000323567">
    <property type="component" value="Unassembled WGS sequence"/>
</dbReference>
<evidence type="ECO:0000256" key="1">
    <source>
        <dbReference type="SAM" id="SignalP"/>
    </source>
</evidence>
<accession>A0A5B3FYI1</accession>
<proteinExistence type="predicted"/>
<comment type="caution">
    <text evidence="2">The sequence shown here is derived from an EMBL/GenBank/DDBJ whole genome shotgun (WGS) entry which is preliminary data.</text>
</comment>
<sequence>MKKRHIITLMLCLLALWGKPHRVAAQFFSAKVNALAALTATVNVGVDAAVADKWTLDLSAYWNPVNSDSFSCRLYAAQIGTKRWLYEAFVGHFIGSQLTYGNYLYGGSRRYYKGGMAGLGFSYGYAWLLSKRWNVTAEIGIGVFYMKDTRRDRIPPEYESIFIHHYKRWVVGPSRAEISFNYLF</sequence>
<dbReference type="GeneID" id="79838926"/>
<evidence type="ECO:0000313" key="3">
    <source>
        <dbReference type="Proteomes" id="UP000323567"/>
    </source>
</evidence>